<accession>A0ACC1P5M8</accession>
<name>A0ACC1P5M8_9PEZI</name>
<proteinExistence type="predicted"/>
<evidence type="ECO:0000313" key="2">
    <source>
        <dbReference type="Proteomes" id="UP001143856"/>
    </source>
</evidence>
<protein>
    <submittedName>
        <fullName evidence="1">Uncharacterized protein</fullName>
    </submittedName>
</protein>
<comment type="caution">
    <text evidence="1">The sequence shown here is derived from an EMBL/GenBank/DDBJ whole genome shotgun (WGS) entry which is preliminary data.</text>
</comment>
<sequence>MRSWAGLIALFSVLQGTTALYDLPEPPVPRDQQFDDLFNIVQSDVLKRSTHNANFPLSLGITNKVLFSGNFQGGQLTVKCTECRTTGEVTASAMLPDLTDIDITQPGDIFDDSMLGLTFNGVGATIDLDLAAAASGDFSVPLLKTQSPIGIAGPGFQIGVVFSVDLAIELNGEVETKGGFQVAIPDGSSFLIPFDASKPNVANL</sequence>
<dbReference type="EMBL" id="JAPDGR010000830">
    <property type="protein sequence ID" value="KAJ2987191.1"/>
    <property type="molecule type" value="Genomic_DNA"/>
</dbReference>
<dbReference type="Proteomes" id="UP001143856">
    <property type="component" value="Unassembled WGS sequence"/>
</dbReference>
<evidence type="ECO:0000313" key="1">
    <source>
        <dbReference type="EMBL" id="KAJ2987191.1"/>
    </source>
</evidence>
<keyword evidence="2" id="KW-1185">Reference proteome</keyword>
<reference evidence="1" key="1">
    <citation type="submission" date="2022-10" db="EMBL/GenBank/DDBJ databases">
        <title>Genome Sequence of Xylaria curta.</title>
        <authorList>
            <person name="Buettner E."/>
        </authorList>
    </citation>
    <scope>NUCLEOTIDE SEQUENCE</scope>
    <source>
        <strain evidence="1">Babe10</strain>
    </source>
</reference>
<gene>
    <name evidence="1" type="ORF">NUW58_g4639</name>
</gene>
<organism evidence="1 2">
    <name type="scientific">Xylaria curta</name>
    <dbReference type="NCBI Taxonomy" id="42375"/>
    <lineage>
        <taxon>Eukaryota</taxon>
        <taxon>Fungi</taxon>
        <taxon>Dikarya</taxon>
        <taxon>Ascomycota</taxon>
        <taxon>Pezizomycotina</taxon>
        <taxon>Sordariomycetes</taxon>
        <taxon>Xylariomycetidae</taxon>
        <taxon>Xylariales</taxon>
        <taxon>Xylariaceae</taxon>
        <taxon>Xylaria</taxon>
    </lineage>
</organism>